<keyword evidence="2" id="KW-0378">Hydrolase</keyword>
<dbReference type="PANTHER" id="PTHR12993">
    <property type="entry name" value="N-ACETYLGLUCOSAMINYL-PHOSPHATIDYLINOSITOL DE-N-ACETYLASE-RELATED"/>
    <property type="match status" value="1"/>
</dbReference>
<evidence type="ECO:0000256" key="1">
    <source>
        <dbReference type="SAM" id="MobiDB-lite"/>
    </source>
</evidence>
<feature type="region of interest" description="Disordered" evidence="1">
    <location>
        <begin position="202"/>
        <end position="244"/>
    </location>
</feature>
<dbReference type="EC" id="3.5.1.103" evidence="2"/>
<evidence type="ECO:0000313" key="2">
    <source>
        <dbReference type="EMBL" id="CAG7622433.1"/>
    </source>
</evidence>
<dbReference type="Proteomes" id="UP000693892">
    <property type="component" value="Unassembled WGS sequence"/>
</dbReference>
<accession>A0A916NPN7</accession>
<comment type="caution">
    <text evidence="2">The sequence shown here is derived from an EMBL/GenBank/DDBJ whole genome shotgun (WGS) entry which is preliminary data.</text>
</comment>
<name>A0A916NPN7_9MICO</name>
<protein>
    <submittedName>
        <fullName evidence="2">1D-myo-inositol 2-acetamido-2-deoxy-alpha-D-glucopyranoside deacetylase</fullName>
        <ecNumber evidence="2">3.5.1.103</ecNumber>
    </submittedName>
</protein>
<dbReference type="RefSeq" id="WP_218116428.1">
    <property type="nucleotide sequence ID" value="NZ_CAJVAP010000046.1"/>
</dbReference>
<dbReference type="EMBL" id="CAJVAP010000046">
    <property type="protein sequence ID" value="CAG7622433.1"/>
    <property type="molecule type" value="Genomic_DNA"/>
</dbReference>
<reference evidence="2" key="1">
    <citation type="submission" date="2021-06" db="EMBL/GenBank/DDBJ databases">
        <authorList>
            <person name="Criscuolo A."/>
        </authorList>
    </citation>
    <scope>NUCLEOTIDE SEQUENCE</scope>
    <source>
        <strain evidence="2">CIP111803</strain>
    </source>
</reference>
<keyword evidence="3" id="KW-1185">Reference proteome</keyword>
<feature type="compositionally biased region" description="Low complexity" evidence="1">
    <location>
        <begin position="202"/>
        <end position="216"/>
    </location>
</feature>
<dbReference type="GO" id="GO:0035595">
    <property type="term" value="F:N-acetylglucosaminylinositol deacetylase activity"/>
    <property type="evidence" value="ECO:0007669"/>
    <property type="project" value="UniProtKB-EC"/>
</dbReference>
<dbReference type="PANTHER" id="PTHR12993:SF26">
    <property type="entry name" value="1D-MYO-INOSITOL 2-ACETAMIDO-2-DEOXY-ALPHA-D-GLUCOPYRANOSIDE DEACETYLASE"/>
    <property type="match status" value="1"/>
</dbReference>
<dbReference type="AlphaFoldDB" id="A0A916NPN7"/>
<evidence type="ECO:0000313" key="3">
    <source>
        <dbReference type="Proteomes" id="UP000693892"/>
    </source>
</evidence>
<dbReference type="InterPro" id="IPR003737">
    <property type="entry name" value="GlcNAc_PI_deacetylase-related"/>
</dbReference>
<feature type="compositionally biased region" description="Acidic residues" evidence="1">
    <location>
        <begin position="217"/>
        <end position="226"/>
    </location>
</feature>
<organism evidence="2 3">
    <name type="scientific">Leucobacter soli</name>
    <dbReference type="NCBI Taxonomy" id="2812850"/>
    <lineage>
        <taxon>Bacteria</taxon>
        <taxon>Bacillati</taxon>
        <taxon>Actinomycetota</taxon>
        <taxon>Actinomycetes</taxon>
        <taxon>Micrococcales</taxon>
        <taxon>Microbacteriaceae</taxon>
        <taxon>Leucobacter</taxon>
    </lineage>
</organism>
<feature type="compositionally biased region" description="Low complexity" evidence="1">
    <location>
        <begin position="227"/>
        <end position="237"/>
    </location>
</feature>
<sequence length="312" mass="31812">MRDVVDWFDGASRVLFVHAHPDDETISTGGTLAGLAATGRSPLLVTLTRGERGEVVPGPFSALQGTPGLAAHRETELAAALFMLGVQDHAFLGNPPARAAGLDAKVYEDSGMEWGSDGWATAAADAPDTALTRAPAVEALNDLLALADEWGAEAIVSYGARGGYGHPDHVFAHRAARAVAHGLELPFWEIVAGADAGAGAGARPAAEVVPGPGSDADGTDAADADAADTTAPDTAAPVNDGVDGLESHDVAPWLDRKVAALRSHATQFTVEAASDRAGSAESLGEIVHVGGQRQPIDRVESFRRVGSGAAVG</sequence>
<proteinExistence type="predicted"/>
<dbReference type="Pfam" id="PF02585">
    <property type="entry name" value="PIG-L"/>
    <property type="match status" value="1"/>
</dbReference>
<gene>
    <name evidence="2" type="primary">mshB</name>
    <name evidence="2" type="ORF">LEUCIP111803_02515</name>
</gene>